<dbReference type="Proteomes" id="UP000262325">
    <property type="component" value="Unassembled WGS sequence"/>
</dbReference>
<dbReference type="EMBL" id="DPPF01000191">
    <property type="protein sequence ID" value="HCW93833.1"/>
    <property type="molecule type" value="Genomic_DNA"/>
</dbReference>
<evidence type="ECO:0000313" key="1">
    <source>
        <dbReference type="EMBL" id="HCW93833.1"/>
    </source>
</evidence>
<feature type="non-terminal residue" evidence="1">
    <location>
        <position position="1"/>
    </location>
</feature>
<accession>A0A3D5QDM3</accession>
<dbReference type="AlphaFoldDB" id="A0A3D5QDM3"/>
<gene>
    <name evidence="1" type="ORF">DHM44_09145</name>
</gene>
<protein>
    <submittedName>
        <fullName evidence="1">Uncharacterized protein</fullName>
    </submittedName>
</protein>
<sequence>EITQKIYERISLDYFGIDCSINDTINIFEVNANMNILYNNLEKPNIFEYQIEKIKEAIAKMVKRRCRE</sequence>
<comment type="caution">
    <text evidence="1">The sequence shown here is derived from an EMBL/GenBank/DDBJ whole genome shotgun (WGS) entry which is preliminary data.</text>
</comment>
<organism evidence="1 2">
    <name type="scientific">Flexistipes sinusarabici</name>
    <dbReference type="NCBI Taxonomy" id="2352"/>
    <lineage>
        <taxon>Bacteria</taxon>
        <taxon>Pseudomonadati</taxon>
        <taxon>Deferribacterota</taxon>
        <taxon>Deferribacteres</taxon>
        <taxon>Deferribacterales</taxon>
        <taxon>Flexistipitaceae</taxon>
        <taxon>Flexistipes</taxon>
    </lineage>
</organism>
<name>A0A3D5QDM3_FLESI</name>
<reference evidence="1 2" key="1">
    <citation type="journal article" date="2018" name="Nat. Biotechnol.">
        <title>A standardized bacterial taxonomy based on genome phylogeny substantially revises the tree of life.</title>
        <authorList>
            <person name="Parks D.H."/>
            <person name="Chuvochina M."/>
            <person name="Waite D.W."/>
            <person name="Rinke C."/>
            <person name="Skarshewski A."/>
            <person name="Chaumeil P.A."/>
            <person name="Hugenholtz P."/>
        </authorList>
    </citation>
    <scope>NUCLEOTIDE SEQUENCE [LARGE SCALE GENOMIC DNA]</scope>
    <source>
        <strain evidence="1">UBA8672</strain>
    </source>
</reference>
<proteinExistence type="predicted"/>
<evidence type="ECO:0000313" key="2">
    <source>
        <dbReference type="Proteomes" id="UP000262325"/>
    </source>
</evidence>